<organism evidence="6 7">
    <name type="scientific">Mycena venus</name>
    <dbReference type="NCBI Taxonomy" id="2733690"/>
    <lineage>
        <taxon>Eukaryota</taxon>
        <taxon>Fungi</taxon>
        <taxon>Dikarya</taxon>
        <taxon>Basidiomycota</taxon>
        <taxon>Agaricomycotina</taxon>
        <taxon>Agaricomycetes</taxon>
        <taxon>Agaricomycetidae</taxon>
        <taxon>Agaricales</taxon>
        <taxon>Marasmiineae</taxon>
        <taxon>Mycenaceae</taxon>
        <taxon>Mycena</taxon>
    </lineage>
</organism>
<dbReference type="Gene3D" id="1.10.3630.10">
    <property type="entry name" value="yeast vps74-n-term truncation variant domain like"/>
    <property type="match status" value="1"/>
</dbReference>
<dbReference type="OrthoDB" id="2189106at2759"/>
<evidence type="ECO:0000256" key="2">
    <source>
        <dbReference type="ARBA" id="ARBA00007284"/>
    </source>
</evidence>
<reference evidence="6" key="1">
    <citation type="submission" date="2020-05" db="EMBL/GenBank/DDBJ databases">
        <title>Mycena genomes resolve the evolution of fungal bioluminescence.</title>
        <authorList>
            <person name="Tsai I.J."/>
        </authorList>
    </citation>
    <scope>NUCLEOTIDE SEQUENCE</scope>
    <source>
        <strain evidence="6">CCC161011</strain>
    </source>
</reference>
<keyword evidence="5" id="KW-0472">Membrane</keyword>
<keyword evidence="7" id="KW-1185">Reference proteome</keyword>
<dbReference type="InterPro" id="IPR038261">
    <property type="entry name" value="GPP34-like_sf"/>
</dbReference>
<dbReference type="GO" id="GO:0031985">
    <property type="term" value="C:Golgi cisterna"/>
    <property type="evidence" value="ECO:0007669"/>
    <property type="project" value="TreeGrafter"/>
</dbReference>
<protein>
    <submittedName>
        <fullName evidence="6">Vacuolar protein sorting-associated protein 74</fullName>
    </submittedName>
</protein>
<gene>
    <name evidence="6" type="ORF">MVEN_02569200</name>
</gene>
<keyword evidence="3" id="KW-0333">Golgi apparatus</keyword>
<proteinExistence type="inferred from homology"/>
<dbReference type="GO" id="GO:0005802">
    <property type="term" value="C:trans-Golgi network"/>
    <property type="evidence" value="ECO:0007669"/>
    <property type="project" value="TreeGrafter"/>
</dbReference>
<name>A0A8H6U3F7_9AGAR</name>
<comment type="subcellular location">
    <subcellularLocation>
        <location evidence="1">Golgi apparatus membrane</location>
        <topology evidence="1">Peripheral membrane protein</topology>
        <orientation evidence="1">Cytoplasmic side</orientation>
    </subcellularLocation>
</comment>
<dbReference type="GO" id="GO:0000139">
    <property type="term" value="C:Golgi membrane"/>
    <property type="evidence" value="ECO:0007669"/>
    <property type="project" value="UniProtKB-SubCell"/>
</dbReference>
<evidence type="ECO:0000313" key="6">
    <source>
        <dbReference type="EMBL" id="KAF7328122.1"/>
    </source>
</evidence>
<dbReference type="AlphaFoldDB" id="A0A8H6U3F7"/>
<dbReference type="GO" id="GO:0043001">
    <property type="term" value="P:Golgi to plasma membrane protein transport"/>
    <property type="evidence" value="ECO:0007669"/>
    <property type="project" value="TreeGrafter"/>
</dbReference>
<dbReference type="GO" id="GO:0006890">
    <property type="term" value="P:retrograde vesicle-mediated transport, Golgi to endoplasmic reticulum"/>
    <property type="evidence" value="ECO:0007669"/>
    <property type="project" value="TreeGrafter"/>
</dbReference>
<dbReference type="GO" id="GO:0070273">
    <property type="term" value="F:phosphatidylinositol-4-phosphate binding"/>
    <property type="evidence" value="ECO:0007669"/>
    <property type="project" value="InterPro"/>
</dbReference>
<evidence type="ECO:0000256" key="1">
    <source>
        <dbReference type="ARBA" id="ARBA00004255"/>
    </source>
</evidence>
<dbReference type="GO" id="GO:0007030">
    <property type="term" value="P:Golgi organization"/>
    <property type="evidence" value="ECO:0007669"/>
    <property type="project" value="TreeGrafter"/>
</dbReference>
<evidence type="ECO:0000256" key="5">
    <source>
        <dbReference type="ARBA" id="ARBA00023136"/>
    </source>
</evidence>
<dbReference type="GO" id="GO:0048194">
    <property type="term" value="P:Golgi vesicle budding"/>
    <property type="evidence" value="ECO:0007669"/>
    <property type="project" value="TreeGrafter"/>
</dbReference>
<evidence type="ECO:0000256" key="3">
    <source>
        <dbReference type="ARBA" id="ARBA00023034"/>
    </source>
</evidence>
<evidence type="ECO:0000256" key="4">
    <source>
        <dbReference type="ARBA" id="ARBA00023121"/>
    </source>
</evidence>
<dbReference type="PANTHER" id="PTHR12704:SF2">
    <property type="entry name" value="GOLGI PHOSPHOPROTEIN 3 HOMOLOG SAURON"/>
    <property type="match status" value="1"/>
</dbReference>
<dbReference type="InterPro" id="IPR008628">
    <property type="entry name" value="GPP34-like"/>
</dbReference>
<evidence type="ECO:0000313" key="7">
    <source>
        <dbReference type="Proteomes" id="UP000620124"/>
    </source>
</evidence>
<dbReference type="GO" id="GO:0005829">
    <property type="term" value="C:cytosol"/>
    <property type="evidence" value="ECO:0007669"/>
    <property type="project" value="TreeGrafter"/>
</dbReference>
<dbReference type="EMBL" id="JACAZI010000038">
    <property type="protein sequence ID" value="KAF7328122.1"/>
    <property type="molecule type" value="Genomic_DNA"/>
</dbReference>
<comment type="caution">
    <text evidence="6">The sequence shown here is derived from an EMBL/GenBank/DDBJ whole genome shotgun (WGS) entry which is preliminary data.</text>
</comment>
<comment type="similarity">
    <text evidence="2">Belongs to the GOLPH3/VPS74 family.</text>
</comment>
<keyword evidence="4" id="KW-0446">Lipid-binding</keyword>
<accession>A0A8H6U3F7</accession>
<dbReference type="PANTHER" id="PTHR12704">
    <property type="entry name" value="TRANS-GOLGI PROTEIN GMX33"/>
    <property type="match status" value="1"/>
</dbReference>
<dbReference type="Pfam" id="PF05719">
    <property type="entry name" value="GPP34"/>
    <property type="match status" value="1"/>
</dbReference>
<dbReference type="Proteomes" id="UP000620124">
    <property type="component" value="Unassembled WGS sequence"/>
</dbReference>
<sequence length="96" mass="10770">MATKCEQFAKGVFPDVSAETWSVLKINFQLKQVREHLAKGLVNKGALRAEKRNFLLFDMATHPVAGVLCMADLISMNPSMSATIWWPPSKICNNFE</sequence>